<dbReference type="InterPro" id="IPR001365">
    <property type="entry name" value="A_deaminase_dom"/>
</dbReference>
<evidence type="ECO:0000256" key="1">
    <source>
        <dbReference type="ARBA" id="ARBA00001947"/>
    </source>
</evidence>
<dbReference type="NCBIfam" id="NF006848">
    <property type="entry name" value="PRK09358.1-3"/>
    <property type="match status" value="1"/>
</dbReference>
<dbReference type="InterPro" id="IPR032466">
    <property type="entry name" value="Metal_Hydrolase"/>
</dbReference>
<dbReference type="Proteomes" id="UP000199379">
    <property type="component" value="Unassembled WGS sequence"/>
</dbReference>
<proteinExistence type="inferred from homology"/>
<dbReference type="Pfam" id="PF00962">
    <property type="entry name" value="A_deaminase"/>
    <property type="match status" value="1"/>
</dbReference>
<protein>
    <submittedName>
        <fullName evidence="7">Adenosine deaminase</fullName>
    </submittedName>
</protein>
<evidence type="ECO:0000256" key="5">
    <source>
        <dbReference type="ARBA" id="ARBA00022833"/>
    </source>
</evidence>
<comment type="similarity">
    <text evidence="2">Belongs to the metallo-dependent hydrolases superfamily. Adenosine and AMP deaminases family.</text>
</comment>
<keyword evidence="4" id="KW-0378">Hydrolase</keyword>
<gene>
    <name evidence="7" type="ORF">SAMN05444007_106183</name>
</gene>
<sequence length="327" mass="35739">MVANLPKIELHLHHEGAAPPAFIRQLAQEKRIDLSRIFKPDGGYAYRDFAHFLSVYEAACQVLTGPEEFRRLTLAVLEESAANGVVYSETFLSPDFCGGGDVGVWREYLHAIREAADEAERTHGIILRGIVTCIRHFGPDKARPAAVCAAETAGDWIVGFGMGGDESVGRQGDYAWAFDCAREAGLRLTTHAGEFGGPDSVRQAVHDLGVERLGHGVRAIEDPGLVAELAQRGTVLEVCPGSNVVLGLYPDFAAHPIARLREAGVKVTVSTDDPPFFHTTMRREYQMLNRAFGWDEDDFAALNATALDAAFCDEDTRARVKNKLETT</sequence>
<evidence type="ECO:0000313" key="7">
    <source>
        <dbReference type="EMBL" id="SEJ69413.1"/>
    </source>
</evidence>
<dbReference type="PANTHER" id="PTHR43114">
    <property type="entry name" value="ADENINE DEAMINASE"/>
    <property type="match status" value="1"/>
</dbReference>
<dbReference type="SUPFAM" id="SSF51556">
    <property type="entry name" value="Metallo-dependent hydrolases"/>
    <property type="match status" value="1"/>
</dbReference>
<evidence type="ECO:0000256" key="3">
    <source>
        <dbReference type="ARBA" id="ARBA00022723"/>
    </source>
</evidence>
<dbReference type="RefSeq" id="WP_092366953.1">
    <property type="nucleotide sequence ID" value="NZ_BMGV01000006.1"/>
</dbReference>
<dbReference type="Gene3D" id="3.20.20.140">
    <property type="entry name" value="Metal-dependent hydrolases"/>
    <property type="match status" value="1"/>
</dbReference>
<dbReference type="NCBIfam" id="TIGR01430">
    <property type="entry name" value="aden_deam"/>
    <property type="match status" value="1"/>
</dbReference>
<name>A0A1H7AUW9_9RHOB</name>
<comment type="cofactor">
    <cofactor evidence="1">
        <name>Zn(2+)</name>
        <dbReference type="ChEBI" id="CHEBI:29105"/>
    </cofactor>
</comment>
<feature type="domain" description="Adenosine deaminase" evidence="6">
    <location>
        <begin position="6"/>
        <end position="325"/>
    </location>
</feature>
<dbReference type="GO" id="GO:0019239">
    <property type="term" value="F:deaminase activity"/>
    <property type="evidence" value="ECO:0007669"/>
    <property type="project" value="InterPro"/>
</dbReference>
<evidence type="ECO:0000256" key="2">
    <source>
        <dbReference type="ARBA" id="ARBA00006676"/>
    </source>
</evidence>
<dbReference type="STRING" id="1227549.SAMN05444007_106183"/>
<accession>A0A1H7AUW9</accession>
<organism evidence="7 8">
    <name type="scientific">Cribrihabitans marinus</name>
    <dbReference type="NCBI Taxonomy" id="1227549"/>
    <lineage>
        <taxon>Bacteria</taxon>
        <taxon>Pseudomonadati</taxon>
        <taxon>Pseudomonadota</taxon>
        <taxon>Alphaproteobacteria</taxon>
        <taxon>Rhodobacterales</taxon>
        <taxon>Paracoccaceae</taxon>
        <taxon>Cribrihabitans</taxon>
    </lineage>
</organism>
<dbReference type="OrthoDB" id="105475at2"/>
<dbReference type="EMBL" id="FNYD01000006">
    <property type="protein sequence ID" value="SEJ69413.1"/>
    <property type="molecule type" value="Genomic_DNA"/>
</dbReference>
<keyword evidence="5" id="KW-0862">Zinc</keyword>
<reference evidence="7 8" key="1">
    <citation type="submission" date="2016-10" db="EMBL/GenBank/DDBJ databases">
        <authorList>
            <person name="de Groot N.N."/>
        </authorList>
    </citation>
    <scope>NUCLEOTIDE SEQUENCE [LARGE SCALE GENOMIC DNA]</scope>
    <source>
        <strain evidence="7 8">DSM 29340</strain>
    </source>
</reference>
<evidence type="ECO:0000256" key="4">
    <source>
        <dbReference type="ARBA" id="ARBA00022801"/>
    </source>
</evidence>
<dbReference type="GO" id="GO:0046872">
    <property type="term" value="F:metal ion binding"/>
    <property type="evidence" value="ECO:0007669"/>
    <property type="project" value="UniProtKB-KW"/>
</dbReference>
<keyword evidence="3" id="KW-0479">Metal-binding</keyword>
<dbReference type="GO" id="GO:0016814">
    <property type="term" value="F:hydrolase activity, acting on carbon-nitrogen (but not peptide) bonds, in cyclic amidines"/>
    <property type="evidence" value="ECO:0007669"/>
    <property type="project" value="UniProtKB-ARBA"/>
</dbReference>
<dbReference type="InterPro" id="IPR006330">
    <property type="entry name" value="Ado/ade_deaminase"/>
</dbReference>
<dbReference type="CDD" id="cd01320">
    <property type="entry name" value="ADA"/>
    <property type="match status" value="1"/>
</dbReference>
<keyword evidence="8" id="KW-1185">Reference proteome</keyword>
<dbReference type="PANTHER" id="PTHR43114:SF6">
    <property type="entry name" value="ADENINE DEAMINASE"/>
    <property type="match status" value="1"/>
</dbReference>
<evidence type="ECO:0000313" key="8">
    <source>
        <dbReference type="Proteomes" id="UP000199379"/>
    </source>
</evidence>
<evidence type="ECO:0000259" key="6">
    <source>
        <dbReference type="Pfam" id="PF00962"/>
    </source>
</evidence>
<dbReference type="AlphaFoldDB" id="A0A1H7AUW9"/>